<keyword evidence="1" id="KW-1133">Transmembrane helix</keyword>
<dbReference type="EMBL" id="JBEPLU010000002">
    <property type="protein sequence ID" value="MET3527906.1"/>
    <property type="molecule type" value="Genomic_DNA"/>
</dbReference>
<dbReference type="Proteomes" id="UP001549110">
    <property type="component" value="Unassembled WGS sequence"/>
</dbReference>
<protein>
    <submittedName>
        <fullName evidence="2">ABC-2 type transport system permease protein</fullName>
    </submittedName>
</protein>
<name>A0ABV2ENH7_9CAUL</name>
<dbReference type="RefSeq" id="WP_354297941.1">
    <property type="nucleotide sequence ID" value="NZ_JBEPLU010000002.1"/>
</dbReference>
<keyword evidence="1" id="KW-0812">Transmembrane</keyword>
<feature type="transmembrane region" description="Helical" evidence="1">
    <location>
        <begin position="243"/>
        <end position="265"/>
    </location>
</feature>
<feature type="transmembrane region" description="Helical" evidence="1">
    <location>
        <begin position="116"/>
        <end position="145"/>
    </location>
</feature>
<keyword evidence="1" id="KW-0472">Membrane</keyword>
<feature type="transmembrane region" description="Helical" evidence="1">
    <location>
        <begin position="34"/>
        <end position="55"/>
    </location>
</feature>
<organism evidence="2 3">
    <name type="scientific">Phenylobacterium koreense</name>
    <dbReference type="NCBI Taxonomy" id="266125"/>
    <lineage>
        <taxon>Bacteria</taxon>
        <taxon>Pseudomonadati</taxon>
        <taxon>Pseudomonadota</taxon>
        <taxon>Alphaproteobacteria</taxon>
        <taxon>Caulobacterales</taxon>
        <taxon>Caulobacteraceae</taxon>
        <taxon>Phenylobacterium</taxon>
    </lineage>
</organism>
<evidence type="ECO:0000256" key="1">
    <source>
        <dbReference type="SAM" id="Phobius"/>
    </source>
</evidence>
<accession>A0ABV2ENH7</accession>
<evidence type="ECO:0000313" key="2">
    <source>
        <dbReference type="EMBL" id="MET3527906.1"/>
    </source>
</evidence>
<dbReference type="PANTHER" id="PTHR36832:SF1">
    <property type="entry name" value="SLR1174 PROTEIN"/>
    <property type="match status" value="1"/>
</dbReference>
<proteinExistence type="predicted"/>
<feature type="transmembrane region" description="Helical" evidence="1">
    <location>
        <begin position="190"/>
        <end position="208"/>
    </location>
</feature>
<feature type="transmembrane region" description="Helical" evidence="1">
    <location>
        <begin position="75"/>
        <end position="95"/>
    </location>
</feature>
<evidence type="ECO:0000313" key="3">
    <source>
        <dbReference type="Proteomes" id="UP001549110"/>
    </source>
</evidence>
<keyword evidence="3" id="KW-1185">Reference proteome</keyword>
<dbReference type="Pfam" id="PF06182">
    <property type="entry name" value="ABC2_membrane_6"/>
    <property type="match status" value="1"/>
</dbReference>
<gene>
    <name evidence="2" type="ORF">ABID41_003024</name>
</gene>
<dbReference type="PANTHER" id="PTHR36832">
    <property type="entry name" value="SLR1174 PROTEIN-RELATED"/>
    <property type="match status" value="1"/>
</dbReference>
<comment type="caution">
    <text evidence="2">The sequence shown here is derived from an EMBL/GenBank/DDBJ whole genome shotgun (WGS) entry which is preliminary data.</text>
</comment>
<feature type="transmembrane region" description="Helical" evidence="1">
    <location>
        <begin position="157"/>
        <end position="183"/>
    </location>
</feature>
<sequence length="278" mass="29413">MTSTPIPTAVEARRGGGAMLAAVRIGAGQTLAGWPVLVGRCLFYTLLLATLSALWDKVAAERLPGTLAHAVPAGGFALYIGVTEWVTLSLPAAHLRLEDDIRSGGLEPYLLRPKSYLAQVFAQSMGAGLVRLSALGATAIVLLAASGRPWPEPMAFALLPVVGVLGVAVGVLLYMLAGLAAFWARRVLPFQLVIQKLMFLLGGLYAPVTLYPDVMQRVAEASPFAAHLYWPASLVIEPTLSHAAIGAGWQVLWMLVLTGACRLLWRAGLAKVLTRGGV</sequence>
<reference evidence="2 3" key="1">
    <citation type="submission" date="2024-06" db="EMBL/GenBank/DDBJ databases">
        <title>Genomic Encyclopedia of Type Strains, Phase IV (KMG-IV): sequencing the most valuable type-strain genomes for metagenomic binning, comparative biology and taxonomic classification.</title>
        <authorList>
            <person name="Goeker M."/>
        </authorList>
    </citation>
    <scope>NUCLEOTIDE SEQUENCE [LARGE SCALE GENOMIC DNA]</scope>
    <source>
        <strain evidence="2 3">DSM 17809</strain>
    </source>
</reference>
<dbReference type="InterPro" id="IPR010390">
    <property type="entry name" value="ABC-2_transporter-like"/>
</dbReference>